<sequence length="155" mass="16991">MTDVNVQAATREIVVDEVFPHSPETIWAALIRPDLMARWLRMTPVGFEPVVGNRFTYQTSAAGEWDGTIQCEVVEVVPNRCLAYSWRGGHADNVGYGSLLDTVVSLTLEPQADGTRLRVVHSGFVLPRNETAYTNMSGGWIGVVARIGEISGEQS</sequence>
<comment type="caution">
    <text evidence="3">The sequence shown here is derived from an EMBL/GenBank/DDBJ whole genome shotgun (WGS) entry which is preliminary data.</text>
</comment>
<dbReference type="InterPro" id="IPR013538">
    <property type="entry name" value="ASHA1/2-like_C"/>
</dbReference>
<keyword evidence="4" id="KW-1185">Reference proteome</keyword>
<evidence type="ECO:0000256" key="1">
    <source>
        <dbReference type="ARBA" id="ARBA00006817"/>
    </source>
</evidence>
<dbReference type="SUPFAM" id="SSF55961">
    <property type="entry name" value="Bet v1-like"/>
    <property type="match status" value="1"/>
</dbReference>
<dbReference type="OrthoDB" id="9803476at2"/>
<accession>A0A437M6V0</accession>
<name>A0A437M6V0_9SPHN</name>
<organism evidence="3 4">
    <name type="scientific">Sphingomonas crocodyli</name>
    <dbReference type="NCBI Taxonomy" id="1979270"/>
    <lineage>
        <taxon>Bacteria</taxon>
        <taxon>Pseudomonadati</taxon>
        <taxon>Pseudomonadota</taxon>
        <taxon>Alphaproteobacteria</taxon>
        <taxon>Sphingomonadales</taxon>
        <taxon>Sphingomonadaceae</taxon>
        <taxon>Sphingomonas</taxon>
    </lineage>
</organism>
<dbReference type="EMBL" id="SACN01000001">
    <property type="protein sequence ID" value="RVT93379.1"/>
    <property type="molecule type" value="Genomic_DNA"/>
</dbReference>
<dbReference type="Proteomes" id="UP000282971">
    <property type="component" value="Unassembled WGS sequence"/>
</dbReference>
<evidence type="ECO:0000313" key="3">
    <source>
        <dbReference type="EMBL" id="RVT93379.1"/>
    </source>
</evidence>
<gene>
    <name evidence="3" type="ORF">EOD43_05735</name>
</gene>
<evidence type="ECO:0000313" key="4">
    <source>
        <dbReference type="Proteomes" id="UP000282971"/>
    </source>
</evidence>
<evidence type="ECO:0000259" key="2">
    <source>
        <dbReference type="Pfam" id="PF08327"/>
    </source>
</evidence>
<proteinExistence type="inferred from homology"/>
<dbReference type="AlphaFoldDB" id="A0A437M6V0"/>
<protein>
    <submittedName>
        <fullName evidence="3">SRPBCC domain-containing protein</fullName>
    </submittedName>
</protein>
<comment type="similarity">
    <text evidence="1">Belongs to the AHA1 family.</text>
</comment>
<dbReference type="CDD" id="cd07814">
    <property type="entry name" value="SRPBCC_CalC_Aha1-like"/>
    <property type="match status" value="1"/>
</dbReference>
<reference evidence="3 4" key="1">
    <citation type="submission" date="2019-01" db="EMBL/GenBank/DDBJ databases">
        <authorList>
            <person name="Chen W.-M."/>
        </authorList>
    </citation>
    <scope>NUCLEOTIDE SEQUENCE [LARGE SCALE GENOMIC DNA]</scope>
    <source>
        <strain evidence="3 4">CCP-7</strain>
    </source>
</reference>
<dbReference type="InterPro" id="IPR023393">
    <property type="entry name" value="START-like_dom_sf"/>
</dbReference>
<dbReference type="RefSeq" id="WP_127741924.1">
    <property type="nucleotide sequence ID" value="NZ_SACN01000001.1"/>
</dbReference>
<dbReference type="Pfam" id="PF08327">
    <property type="entry name" value="AHSA1"/>
    <property type="match status" value="1"/>
</dbReference>
<feature type="domain" description="Activator of Hsp90 ATPase homologue 1/2-like C-terminal" evidence="2">
    <location>
        <begin position="21"/>
        <end position="147"/>
    </location>
</feature>
<dbReference type="Gene3D" id="3.30.530.20">
    <property type="match status" value="1"/>
</dbReference>